<organism evidence="2 3">
    <name type="scientific">Spirosoma profusum</name>
    <dbReference type="NCBI Taxonomy" id="2771354"/>
    <lineage>
        <taxon>Bacteria</taxon>
        <taxon>Pseudomonadati</taxon>
        <taxon>Bacteroidota</taxon>
        <taxon>Cytophagia</taxon>
        <taxon>Cytophagales</taxon>
        <taxon>Cytophagaceae</taxon>
        <taxon>Spirosoma</taxon>
    </lineage>
</organism>
<dbReference type="AlphaFoldDB" id="A0A927GA59"/>
<comment type="caution">
    <text evidence="2">The sequence shown here is derived from an EMBL/GenBank/DDBJ whole genome shotgun (WGS) entry which is preliminary data.</text>
</comment>
<evidence type="ECO:0000256" key="1">
    <source>
        <dbReference type="SAM" id="Phobius"/>
    </source>
</evidence>
<feature type="transmembrane region" description="Helical" evidence="1">
    <location>
        <begin position="20"/>
        <end position="44"/>
    </location>
</feature>
<keyword evidence="3" id="KW-1185">Reference proteome</keyword>
<gene>
    <name evidence="2" type="ORF">IC229_29560</name>
</gene>
<feature type="transmembrane region" description="Helical" evidence="1">
    <location>
        <begin position="233"/>
        <end position="261"/>
    </location>
</feature>
<sequence length="304" mass="35413">MYKVYFYYLFKYYKFNQGKYLVSLLCFFICYLSIELVFSFSSIIESDAQQTYNNYFQGANFILTSPLGIKFDDKGKLSNTPYLKPSIVNYYLANLQSGSFSIINRKLNPDRDFASVNYLIIFSKTIPKKIVDFNNESKILNLNSYINADSSYDAILYDIKGTKNRFAFFSFENQISAFILGSELSSESGLVSRLMFLFSVLFTLYISVLYFQERHNEFSILVMQGYLDENMKIIFIDCILQNLVSFVISITISILFLFIFTSSETEFTNSLGGFFYIIPYFPIIVIMQFLLLFSKAIDYESYLK</sequence>
<dbReference type="RefSeq" id="WP_190891698.1">
    <property type="nucleotide sequence ID" value="NZ_JACWZY010000037.1"/>
</dbReference>
<accession>A0A927GA59</accession>
<reference evidence="2" key="1">
    <citation type="submission" date="2020-09" db="EMBL/GenBank/DDBJ databases">
        <authorList>
            <person name="Kim M.K."/>
        </authorList>
    </citation>
    <scope>NUCLEOTIDE SEQUENCE</scope>
    <source>
        <strain evidence="2">BT702</strain>
    </source>
</reference>
<protein>
    <submittedName>
        <fullName evidence="2">Uncharacterized protein</fullName>
    </submittedName>
</protein>
<keyword evidence="1" id="KW-0472">Membrane</keyword>
<feature type="transmembrane region" description="Helical" evidence="1">
    <location>
        <begin position="190"/>
        <end position="212"/>
    </location>
</feature>
<keyword evidence="1" id="KW-0812">Transmembrane</keyword>
<proteinExistence type="predicted"/>
<dbReference type="EMBL" id="JACWZY010000037">
    <property type="protein sequence ID" value="MBD2704815.1"/>
    <property type="molecule type" value="Genomic_DNA"/>
</dbReference>
<evidence type="ECO:0000313" key="3">
    <source>
        <dbReference type="Proteomes" id="UP000598820"/>
    </source>
</evidence>
<name>A0A927GA59_9BACT</name>
<feature type="transmembrane region" description="Helical" evidence="1">
    <location>
        <begin position="273"/>
        <end position="294"/>
    </location>
</feature>
<dbReference type="Proteomes" id="UP000598820">
    <property type="component" value="Unassembled WGS sequence"/>
</dbReference>
<evidence type="ECO:0000313" key="2">
    <source>
        <dbReference type="EMBL" id="MBD2704815.1"/>
    </source>
</evidence>
<keyword evidence="1" id="KW-1133">Transmembrane helix</keyword>